<comment type="caution">
    <text evidence="3">The sequence shown here is derived from an EMBL/GenBank/DDBJ whole genome shotgun (WGS) entry which is preliminary data.</text>
</comment>
<dbReference type="EMBL" id="JARVLH010000001">
    <property type="protein sequence ID" value="MEX5284052.1"/>
    <property type="molecule type" value="Genomic_DNA"/>
</dbReference>
<evidence type="ECO:0000313" key="3">
    <source>
        <dbReference type="EMBL" id="MEX5284052.1"/>
    </source>
</evidence>
<evidence type="ECO:0000256" key="1">
    <source>
        <dbReference type="ARBA" id="ARBA00008522"/>
    </source>
</evidence>
<comment type="similarity">
    <text evidence="1 2">Belongs to the UPF0178 family.</text>
</comment>
<sequence length="165" mass="18613">MRILVDADACPVVEEIEEVAQKFLVPVILLCDTSHILHSEYAEVKIVGRGAEAVDVALINLCRAGDIVVTQDYGVAAMALGKRAYAMNQDGWQYTDRNIDRLLMKRYAHKKPHRILRKKHWKGPRKRVKSDDVQFQEKFETLVLQCLEMEAQEKGAGEPGNAAPI</sequence>
<name>A0ABV3X340_9FIRM</name>
<dbReference type="HAMAP" id="MF_00489">
    <property type="entry name" value="UPF0178"/>
    <property type="match status" value="1"/>
</dbReference>
<proteinExistence type="inferred from homology"/>
<gene>
    <name evidence="3" type="ORF">QCO44_00110</name>
</gene>
<keyword evidence="4" id="KW-1185">Reference proteome</keyword>
<dbReference type="PANTHER" id="PTHR35146">
    <property type="entry name" value="UPF0178 PROTEIN YAII"/>
    <property type="match status" value="1"/>
</dbReference>
<dbReference type="Pfam" id="PF02639">
    <property type="entry name" value="DUF188"/>
    <property type="match status" value="1"/>
</dbReference>
<evidence type="ECO:0000313" key="4">
    <source>
        <dbReference type="Proteomes" id="UP001559623"/>
    </source>
</evidence>
<dbReference type="RefSeq" id="WP_368845789.1">
    <property type="nucleotide sequence ID" value="NZ_CP194411.1"/>
</dbReference>
<dbReference type="Proteomes" id="UP001559623">
    <property type="component" value="Unassembled WGS sequence"/>
</dbReference>
<accession>A0ABV3X340</accession>
<reference evidence="3 4" key="1">
    <citation type="submission" date="2023-04" db="EMBL/GenBank/DDBJ databases">
        <title>Genome Sequence of Selenomonas sputigena ATCC 33150.</title>
        <authorList>
            <person name="Miller D.P."/>
            <person name="Anvari S."/>
            <person name="Polson S.W."/>
            <person name="Macdonald M."/>
            <person name="Mcdowell J.V."/>
        </authorList>
    </citation>
    <scope>NUCLEOTIDE SEQUENCE [LARGE SCALE GENOMIC DNA]</scope>
    <source>
        <strain evidence="3 4">ATCC 33150</strain>
    </source>
</reference>
<protein>
    <recommendedName>
        <fullName evidence="2">UPF0178 protein QCO44_00110</fullName>
    </recommendedName>
</protein>
<dbReference type="InterPro" id="IPR003791">
    <property type="entry name" value="UPF0178"/>
</dbReference>
<organism evidence="3 4">
    <name type="scientific">Selenomonas sputigena</name>
    <dbReference type="NCBI Taxonomy" id="69823"/>
    <lineage>
        <taxon>Bacteria</taxon>
        <taxon>Bacillati</taxon>
        <taxon>Bacillota</taxon>
        <taxon>Negativicutes</taxon>
        <taxon>Selenomonadales</taxon>
        <taxon>Selenomonadaceae</taxon>
        <taxon>Selenomonas</taxon>
    </lineage>
</organism>
<evidence type="ECO:0000256" key="2">
    <source>
        <dbReference type="HAMAP-Rule" id="MF_00489"/>
    </source>
</evidence>
<dbReference type="NCBIfam" id="NF001095">
    <property type="entry name" value="PRK00124.1"/>
    <property type="match status" value="1"/>
</dbReference>
<dbReference type="PANTHER" id="PTHR35146:SF1">
    <property type="entry name" value="UPF0178 PROTEIN YAII"/>
    <property type="match status" value="1"/>
</dbReference>